<dbReference type="Proteomes" id="UP000199072">
    <property type="component" value="Unassembled WGS sequence"/>
</dbReference>
<dbReference type="RefSeq" id="WP_091152078.1">
    <property type="nucleotide sequence ID" value="NZ_FNAI01000010.1"/>
</dbReference>
<dbReference type="AlphaFoldDB" id="A0A1G7GIN7"/>
<keyword evidence="2" id="KW-1185">Reference proteome</keyword>
<name>A0A1G7GIN7_9SPHI</name>
<organism evidence="1 2">
    <name type="scientific">Mucilaginibacter pineti</name>
    <dbReference type="NCBI Taxonomy" id="1391627"/>
    <lineage>
        <taxon>Bacteria</taxon>
        <taxon>Pseudomonadati</taxon>
        <taxon>Bacteroidota</taxon>
        <taxon>Sphingobacteriia</taxon>
        <taxon>Sphingobacteriales</taxon>
        <taxon>Sphingobacteriaceae</taxon>
        <taxon>Mucilaginibacter</taxon>
    </lineage>
</organism>
<evidence type="ECO:0000313" key="1">
    <source>
        <dbReference type="EMBL" id="SDE87943.1"/>
    </source>
</evidence>
<protein>
    <submittedName>
        <fullName evidence="1">Uncharacterized protein</fullName>
    </submittedName>
</protein>
<evidence type="ECO:0000313" key="2">
    <source>
        <dbReference type="Proteomes" id="UP000199072"/>
    </source>
</evidence>
<sequence>MHKLDTFIAELKNLQFPSDLLNSISESEILSDQEKKHFESIWKMATAFENWNHSDLAIGLKIAYEKLQHSFKLSEASINIIVRLASYDWK</sequence>
<gene>
    <name evidence="1" type="ORF">SAMN05216464_110162</name>
</gene>
<dbReference type="OrthoDB" id="1261250at2"/>
<dbReference type="EMBL" id="FNAI01000010">
    <property type="protein sequence ID" value="SDE87943.1"/>
    <property type="molecule type" value="Genomic_DNA"/>
</dbReference>
<proteinExistence type="predicted"/>
<reference evidence="1 2" key="1">
    <citation type="submission" date="2016-10" db="EMBL/GenBank/DDBJ databases">
        <authorList>
            <person name="de Groot N.N."/>
        </authorList>
    </citation>
    <scope>NUCLEOTIDE SEQUENCE [LARGE SCALE GENOMIC DNA]</scope>
    <source>
        <strain evidence="1 2">47C3B</strain>
    </source>
</reference>
<accession>A0A1G7GIN7</accession>